<dbReference type="SUPFAM" id="SSF56784">
    <property type="entry name" value="HAD-like"/>
    <property type="match status" value="1"/>
</dbReference>
<dbReference type="GO" id="GO:0008781">
    <property type="term" value="F:N-acylneuraminate cytidylyltransferase activity"/>
    <property type="evidence" value="ECO:0007669"/>
    <property type="project" value="TreeGrafter"/>
</dbReference>
<organism evidence="8 9">
    <name type="scientific">Methylomusa anaerophila</name>
    <dbReference type="NCBI Taxonomy" id="1930071"/>
    <lineage>
        <taxon>Bacteria</taxon>
        <taxon>Bacillati</taxon>
        <taxon>Bacillota</taxon>
        <taxon>Negativicutes</taxon>
        <taxon>Selenomonadales</taxon>
        <taxon>Sporomusaceae</taxon>
        <taxon>Methylomusa</taxon>
    </lineage>
</organism>
<sequence>MISSVQKAQQVKLIIFDVDGVLTTGQIVIGPDGEACKEFNSQDGLGIALAHKAGLKTAIITGRESEIVRRRGDELKIAHIYQGAQDKVTALHDLMQKYSLPLNEIAYVGDDINDLPVMCRVGLPCAVANAAAEVKSVARYVANRQGGRGAVREILEFILKAQGQWDGLIAAYMNPGRFELTQ</sequence>
<dbReference type="PANTHER" id="PTHR21485">
    <property type="entry name" value="HAD SUPERFAMILY MEMBERS CMAS AND KDSC"/>
    <property type="match status" value="1"/>
</dbReference>
<dbReference type="PIRSF" id="PIRSF006118">
    <property type="entry name" value="KDO8-P_Ptase"/>
    <property type="match status" value="1"/>
</dbReference>
<dbReference type="InterPro" id="IPR010023">
    <property type="entry name" value="KdsC_fam"/>
</dbReference>
<dbReference type="OrthoDB" id="9805604at2"/>
<accession>A0A348AKH8</accession>
<evidence type="ECO:0000313" key="9">
    <source>
        <dbReference type="Proteomes" id="UP000276437"/>
    </source>
</evidence>
<dbReference type="InterPro" id="IPR050793">
    <property type="entry name" value="CMP-NeuNAc_synthase"/>
</dbReference>
<dbReference type="SFLD" id="SFLDS00003">
    <property type="entry name" value="Haloacid_Dehalogenase"/>
    <property type="match status" value="1"/>
</dbReference>
<dbReference type="AlphaFoldDB" id="A0A348AKH8"/>
<dbReference type="Gene3D" id="3.40.50.1000">
    <property type="entry name" value="HAD superfamily/HAD-like"/>
    <property type="match status" value="1"/>
</dbReference>
<feature type="binding site" evidence="7">
    <location>
        <position position="19"/>
    </location>
    <ligand>
        <name>substrate</name>
    </ligand>
</feature>
<gene>
    <name evidence="8" type="primary">kdsC</name>
    <name evidence="8" type="ORF">MAMMFC1_02260</name>
</gene>
<evidence type="ECO:0000256" key="5">
    <source>
        <dbReference type="ARBA" id="ARBA00022801"/>
    </source>
</evidence>
<keyword evidence="4 7" id="KW-0479">Metal-binding</keyword>
<feature type="binding site" evidence="7">
    <location>
        <position position="17"/>
    </location>
    <ligand>
        <name>Mg(2+)</name>
        <dbReference type="ChEBI" id="CHEBI:18420"/>
    </ligand>
</feature>
<evidence type="ECO:0000256" key="7">
    <source>
        <dbReference type="PIRSR" id="PIRSR006118-2"/>
    </source>
</evidence>
<evidence type="ECO:0000256" key="6">
    <source>
        <dbReference type="ARBA" id="ARBA00022842"/>
    </source>
</evidence>
<keyword evidence="6 7" id="KW-0460">Magnesium</keyword>
<dbReference type="SFLD" id="SFLDG01136">
    <property type="entry name" value="C1.6:_Phosphoserine_Phosphatas"/>
    <property type="match status" value="1"/>
</dbReference>
<dbReference type="Proteomes" id="UP000276437">
    <property type="component" value="Chromosome"/>
</dbReference>
<feature type="binding site" evidence="7">
    <location>
        <position position="110"/>
    </location>
    <ligand>
        <name>Mg(2+)</name>
        <dbReference type="ChEBI" id="CHEBI:18420"/>
    </ligand>
</feature>
<dbReference type="GO" id="GO:0019143">
    <property type="term" value="F:3-deoxy-manno-octulosonate-8-phosphatase activity"/>
    <property type="evidence" value="ECO:0007669"/>
    <property type="project" value="UniProtKB-EC"/>
</dbReference>
<dbReference type="Pfam" id="PF08282">
    <property type="entry name" value="Hydrolase_3"/>
    <property type="match status" value="1"/>
</dbReference>
<evidence type="ECO:0000313" key="8">
    <source>
        <dbReference type="EMBL" id="BBB91576.1"/>
    </source>
</evidence>
<proteinExistence type="inferred from homology"/>
<dbReference type="NCBIfam" id="TIGR01670">
    <property type="entry name" value="KdsC-phosphatas"/>
    <property type="match status" value="1"/>
</dbReference>
<name>A0A348AKH8_9FIRM</name>
<evidence type="ECO:0000256" key="2">
    <source>
        <dbReference type="ARBA" id="ARBA00005893"/>
    </source>
</evidence>
<dbReference type="PANTHER" id="PTHR21485:SF3">
    <property type="entry name" value="N-ACYLNEURAMINATE CYTIDYLYLTRANSFERASE"/>
    <property type="match status" value="1"/>
</dbReference>
<protein>
    <submittedName>
        <fullName evidence="8">3-deoxy-D-manno-octulosonate 8-phosphate phosphatase KdsC</fullName>
        <ecNumber evidence="8">3.1.3.45</ecNumber>
    </submittedName>
</protein>
<dbReference type="RefSeq" id="WP_126308575.1">
    <property type="nucleotide sequence ID" value="NZ_AP018449.1"/>
</dbReference>
<dbReference type="FunFam" id="3.40.50.1000:FF:000029">
    <property type="entry name" value="3-deoxy-D-manno-octulosonate 8-phosphate phosphatase KdsC"/>
    <property type="match status" value="1"/>
</dbReference>
<comment type="subunit">
    <text evidence="3">Homotetramer.</text>
</comment>
<comment type="similarity">
    <text evidence="2">Belongs to the KdsC family.</text>
</comment>
<dbReference type="SFLD" id="SFLDG01138">
    <property type="entry name" value="C1.6.2:_Deoxy-d-mannose-octulo"/>
    <property type="match status" value="1"/>
</dbReference>
<dbReference type="InterPro" id="IPR036412">
    <property type="entry name" value="HAD-like_sf"/>
</dbReference>
<dbReference type="KEGG" id="mana:MAMMFC1_02260"/>
<dbReference type="EMBL" id="AP018449">
    <property type="protein sequence ID" value="BBB91576.1"/>
    <property type="molecule type" value="Genomic_DNA"/>
</dbReference>
<keyword evidence="9" id="KW-1185">Reference proteome</keyword>
<evidence type="ECO:0000256" key="4">
    <source>
        <dbReference type="ARBA" id="ARBA00022723"/>
    </source>
</evidence>
<dbReference type="GO" id="GO:0046872">
    <property type="term" value="F:metal ion binding"/>
    <property type="evidence" value="ECO:0007669"/>
    <property type="project" value="UniProtKB-KW"/>
</dbReference>
<evidence type="ECO:0000256" key="1">
    <source>
        <dbReference type="ARBA" id="ARBA00001946"/>
    </source>
</evidence>
<dbReference type="InterPro" id="IPR023214">
    <property type="entry name" value="HAD_sf"/>
</dbReference>
<keyword evidence="5 8" id="KW-0378">Hydrolase</keyword>
<dbReference type="CDD" id="cd01630">
    <property type="entry name" value="HAD_KDO-like"/>
    <property type="match status" value="1"/>
</dbReference>
<dbReference type="EC" id="3.1.3.45" evidence="8"/>
<reference evidence="8 9" key="1">
    <citation type="journal article" date="2018" name="Int. J. Syst. Evol. Microbiol.">
        <title>Methylomusa anaerophila gen. nov., sp. nov., an anaerobic methanol-utilizing bacterium isolated from a microbial fuel cell.</title>
        <authorList>
            <person name="Amano N."/>
            <person name="Yamamuro A."/>
            <person name="Miyahara M."/>
            <person name="Kouzuma A."/>
            <person name="Abe T."/>
            <person name="Watanabe K."/>
        </authorList>
    </citation>
    <scope>NUCLEOTIDE SEQUENCE [LARGE SCALE GENOMIC DNA]</scope>
    <source>
        <strain evidence="8 9">MMFC1</strain>
    </source>
</reference>
<comment type="cofactor">
    <cofactor evidence="1 7">
        <name>Mg(2+)</name>
        <dbReference type="ChEBI" id="CHEBI:18420"/>
    </cofactor>
</comment>
<evidence type="ECO:0000256" key="3">
    <source>
        <dbReference type="ARBA" id="ARBA00011881"/>
    </source>
</evidence>